<dbReference type="Gramene" id="EME29255">
    <property type="protein sequence ID" value="EME29255"/>
    <property type="gene ID" value="Gasu_32660"/>
</dbReference>
<sequence>MWSTCMTHAKQPLSSTLIQKDYFFKLFSSSNQVVDKYLFHYKHSCGELQRVVLDAWTVGCSSREFSLKNIRSGSCYPLKPLLLVEGGLSPETATFVVRDSLPYKQVLRNTSQLFCQEANISVALSELSSSSLSDDESESGDDSSYSDSDTDSSNSTSDDDASDSEDDYYSYDEGISDYDSEEDYLYSDDDEEEILSESDDDDE</sequence>
<evidence type="ECO:0000256" key="1">
    <source>
        <dbReference type="SAM" id="MobiDB-lite"/>
    </source>
</evidence>
<evidence type="ECO:0000313" key="3">
    <source>
        <dbReference type="Proteomes" id="UP000030680"/>
    </source>
</evidence>
<keyword evidence="3" id="KW-1185">Reference proteome</keyword>
<dbReference type="OrthoDB" id="10625270at2759"/>
<dbReference type="Proteomes" id="UP000030680">
    <property type="component" value="Unassembled WGS sequence"/>
</dbReference>
<name>M2WYW6_GALSU</name>
<dbReference type="RefSeq" id="XP_005705775.1">
    <property type="nucleotide sequence ID" value="XM_005705718.1"/>
</dbReference>
<organism evidence="2 3">
    <name type="scientific">Galdieria sulphuraria</name>
    <name type="common">Red alga</name>
    <dbReference type="NCBI Taxonomy" id="130081"/>
    <lineage>
        <taxon>Eukaryota</taxon>
        <taxon>Rhodophyta</taxon>
        <taxon>Bangiophyceae</taxon>
        <taxon>Galdieriales</taxon>
        <taxon>Galdieriaceae</taxon>
        <taxon>Galdieria</taxon>
    </lineage>
</organism>
<proteinExistence type="predicted"/>
<dbReference type="GeneID" id="17088065"/>
<dbReference type="KEGG" id="gsl:Gasu_32660"/>
<feature type="region of interest" description="Disordered" evidence="1">
    <location>
        <begin position="126"/>
        <end position="203"/>
    </location>
</feature>
<gene>
    <name evidence="2" type="ORF">Gasu_32660</name>
</gene>
<feature type="compositionally biased region" description="Acidic residues" evidence="1">
    <location>
        <begin position="157"/>
        <end position="203"/>
    </location>
</feature>
<dbReference type="AlphaFoldDB" id="M2WYW6"/>
<evidence type="ECO:0000313" key="2">
    <source>
        <dbReference type="EMBL" id="EME29255.1"/>
    </source>
</evidence>
<protein>
    <submittedName>
        <fullName evidence="2">Uncharacterized protein</fullName>
    </submittedName>
</protein>
<dbReference type="EMBL" id="KB454510">
    <property type="protein sequence ID" value="EME29255.1"/>
    <property type="molecule type" value="Genomic_DNA"/>
</dbReference>
<reference evidence="3" key="1">
    <citation type="journal article" date="2013" name="Science">
        <title>Gene transfer from bacteria and archaea facilitated evolution of an extremophilic eukaryote.</title>
        <authorList>
            <person name="Schonknecht G."/>
            <person name="Chen W.H."/>
            <person name="Ternes C.M."/>
            <person name="Barbier G.G."/>
            <person name="Shrestha R.P."/>
            <person name="Stanke M."/>
            <person name="Brautigam A."/>
            <person name="Baker B.J."/>
            <person name="Banfield J.F."/>
            <person name="Garavito R.M."/>
            <person name="Carr K."/>
            <person name="Wilkerson C."/>
            <person name="Rensing S.A."/>
            <person name="Gagneul D."/>
            <person name="Dickenson N.E."/>
            <person name="Oesterhelt C."/>
            <person name="Lercher M.J."/>
            <person name="Weber A.P."/>
        </authorList>
    </citation>
    <scope>NUCLEOTIDE SEQUENCE [LARGE SCALE GENOMIC DNA]</scope>
    <source>
        <strain evidence="3">074W</strain>
    </source>
</reference>
<accession>M2WYW6</accession>
<feature type="compositionally biased region" description="Low complexity" evidence="1">
    <location>
        <begin position="142"/>
        <end position="156"/>
    </location>
</feature>